<organism evidence="1 2">
    <name type="scientific">Rhizophagus clarus</name>
    <dbReference type="NCBI Taxonomy" id="94130"/>
    <lineage>
        <taxon>Eukaryota</taxon>
        <taxon>Fungi</taxon>
        <taxon>Fungi incertae sedis</taxon>
        <taxon>Mucoromycota</taxon>
        <taxon>Glomeromycotina</taxon>
        <taxon>Glomeromycetes</taxon>
        <taxon>Glomerales</taxon>
        <taxon>Glomeraceae</taxon>
        <taxon>Rhizophagus</taxon>
    </lineage>
</organism>
<sequence length="156" mass="18403">MLTRQSRLTPVDLSSLHKYFFIPEQTTSMEQESGSKEHSAFKYFLHNIANKNNTNAQKAHKLLDNWKGIKCSLEVENFWNNHKKTQELRQEIHPVKVYNELKLFQIESEDLNYALEGKRSDYDFMLRLRSVTLSAIFERIINITNECSMMQESSPK</sequence>
<evidence type="ECO:0000313" key="2">
    <source>
        <dbReference type="Proteomes" id="UP000615446"/>
    </source>
</evidence>
<name>A0A8H3LWJ0_9GLOM</name>
<dbReference type="AlphaFoldDB" id="A0A8H3LWJ0"/>
<gene>
    <name evidence="1" type="ORF">RCL2_002103400</name>
</gene>
<dbReference type="EMBL" id="BLAL01000234">
    <property type="protein sequence ID" value="GES94292.1"/>
    <property type="molecule type" value="Genomic_DNA"/>
</dbReference>
<accession>A0A8H3LWJ0</accession>
<protein>
    <submittedName>
        <fullName evidence="1">Uncharacterized protein</fullName>
    </submittedName>
</protein>
<comment type="caution">
    <text evidence="1">The sequence shown here is derived from an EMBL/GenBank/DDBJ whole genome shotgun (WGS) entry which is preliminary data.</text>
</comment>
<proteinExistence type="predicted"/>
<evidence type="ECO:0000313" key="1">
    <source>
        <dbReference type="EMBL" id="GES94292.1"/>
    </source>
</evidence>
<dbReference type="Proteomes" id="UP000615446">
    <property type="component" value="Unassembled WGS sequence"/>
</dbReference>
<dbReference type="OrthoDB" id="2439771at2759"/>
<reference evidence="1" key="1">
    <citation type="submission" date="2019-10" db="EMBL/GenBank/DDBJ databases">
        <title>Conservation and host-specific expression of non-tandemly repeated heterogenous ribosome RNA gene in arbuscular mycorrhizal fungi.</title>
        <authorList>
            <person name="Maeda T."/>
            <person name="Kobayashi Y."/>
            <person name="Nakagawa T."/>
            <person name="Ezawa T."/>
            <person name="Yamaguchi K."/>
            <person name="Bino T."/>
            <person name="Nishimoto Y."/>
            <person name="Shigenobu S."/>
            <person name="Kawaguchi M."/>
        </authorList>
    </citation>
    <scope>NUCLEOTIDE SEQUENCE</scope>
    <source>
        <strain evidence="1">HR1</strain>
    </source>
</reference>